<comment type="function">
    <text evidence="8">Toxic component of a toxin-antitoxin (TA) system. An RNase.</text>
</comment>
<dbReference type="InterPro" id="IPR050556">
    <property type="entry name" value="Type_II_TA_system_RNase"/>
</dbReference>
<feature type="domain" description="PIN" evidence="9">
    <location>
        <begin position="7"/>
        <end position="119"/>
    </location>
</feature>
<evidence type="ECO:0000313" key="10">
    <source>
        <dbReference type="EMBL" id="TET85997.1"/>
    </source>
</evidence>
<accession>A0A523Y381</accession>
<comment type="caution">
    <text evidence="10">The sequence shown here is derived from an EMBL/GenBank/DDBJ whole genome shotgun (WGS) entry which is preliminary data.</text>
</comment>
<evidence type="ECO:0000259" key="9">
    <source>
        <dbReference type="Pfam" id="PF01850"/>
    </source>
</evidence>
<evidence type="ECO:0000313" key="11">
    <source>
        <dbReference type="Proteomes" id="UP000315669"/>
    </source>
</evidence>
<dbReference type="HAMAP" id="MF_00265">
    <property type="entry name" value="VapC_Nob1"/>
    <property type="match status" value="1"/>
</dbReference>
<dbReference type="PANTHER" id="PTHR33653">
    <property type="entry name" value="RIBONUCLEASE VAPC2"/>
    <property type="match status" value="1"/>
</dbReference>
<dbReference type="Proteomes" id="UP000315669">
    <property type="component" value="Unassembled WGS sequence"/>
</dbReference>
<protein>
    <recommendedName>
        <fullName evidence="8">Ribonuclease VapC</fullName>
        <shortName evidence="8">RNase VapC</shortName>
        <ecNumber evidence="8">3.1.-.-</ecNumber>
    </recommendedName>
    <alternativeName>
        <fullName evidence="8">Toxin VapC</fullName>
    </alternativeName>
</protein>
<keyword evidence="4 8" id="KW-0479">Metal-binding</keyword>
<dbReference type="SUPFAM" id="SSF88723">
    <property type="entry name" value="PIN domain-like"/>
    <property type="match status" value="1"/>
</dbReference>
<evidence type="ECO:0000256" key="7">
    <source>
        <dbReference type="ARBA" id="ARBA00038093"/>
    </source>
</evidence>
<dbReference type="EC" id="3.1.-.-" evidence="8"/>
<evidence type="ECO:0000256" key="6">
    <source>
        <dbReference type="ARBA" id="ARBA00022842"/>
    </source>
</evidence>
<dbReference type="AlphaFoldDB" id="A0A523Y381"/>
<dbReference type="PANTHER" id="PTHR33653:SF1">
    <property type="entry name" value="RIBONUCLEASE VAPC2"/>
    <property type="match status" value="1"/>
</dbReference>
<evidence type="ECO:0000256" key="8">
    <source>
        <dbReference type="HAMAP-Rule" id="MF_00265"/>
    </source>
</evidence>
<keyword evidence="5 8" id="KW-0378">Hydrolase</keyword>
<proteinExistence type="inferred from homology"/>
<dbReference type="InterPro" id="IPR029060">
    <property type="entry name" value="PIN-like_dom_sf"/>
</dbReference>
<keyword evidence="3 8" id="KW-0540">Nuclease</keyword>
<evidence type="ECO:0000256" key="4">
    <source>
        <dbReference type="ARBA" id="ARBA00022723"/>
    </source>
</evidence>
<evidence type="ECO:0000256" key="5">
    <source>
        <dbReference type="ARBA" id="ARBA00022801"/>
    </source>
</evidence>
<gene>
    <name evidence="8" type="primary">vapC</name>
    <name evidence="10" type="ORF">E3J32_01055</name>
</gene>
<dbReference type="GO" id="GO:0016787">
    <property type="term" value="F:hydrolase activity"/>
    <property type="evidence" value="ECO:0007669"/>
    <property type="project" value="UniProtKB-KW"/>
</dbReference>
<dbReference type="GO" id="GO:0004540">
    <property type="term" value="F:RNA nuclease activity"/>
    <property type="evidence" value="ECO:0007669"/>
    <property type="project" value="InterPro"/>
</dbReference>
<dbReference type="InterPro" id="IPR022907">
    <property type="entry name" value="VapC_family"/>
</dbReference>
<keyword evidence="8" id="KW-0800">Toxin</keyword>
<dbReference type="GO" id="GO:0090729">
    <property type="term" value="F:toxin activity"/>
    <property type="evidence" value="ECO:0007669"/>
    <property type="project" value="UniProtKB-KW"/>
</dbReference>
<evidence type="ECO:0000256" key="2">
    <source>
        <dbReference type="ARBA" id="ARBA00022649"/>
    </source>
</evidence>
<keyword evidence="6 8" id="KW-0460">Magnesium</keyword>
<dbReference type="GO" id="GO:0000287">
    <property type="term" value="F:magnesium ion binding"/>
    <property type="evidence" value="ECO:0007669"/>
    <property type="project" value="UniProtKB-UniRule"/>
</dbReference>
<feature type="binding site" evidence="8">
    <location>
        <position position="9"/>
    </location>
    <ligand>
        <name>Mg(2+)</name>
        <dbReference type="ChEBI" id="CHEBI:18420"/>
    </ligand>
</feature>
<name>A0A523Y381_UNCAE</name>
<dbReference type="Pfam" id="PF01850">
    <property type="entry name" value="PIN"/>
    <property type="match status" value="1"/>
</dbReference>
<comment type="cofactor">
    <cofactor evidence="1 8">
        <name>Mg(2+)</name>
        <dbReference type="ChEBI" id="CHEBI:18420"/>
    </cofactor>
</comment>
<keyword evidence="2 8" id="KW-1277">Toxin-antitoxin system</keyword>
<reference evidence="10 11" key="1">
    <citation type="submission" date="2019-03" db="EMBL/GenBank/DDBJ databases">
        <title>Metabolic potential of uncultured bacteria and archaea associated with petroleum seepage in deep-sea sediments.</title>
        <authorList>
            <person name="Dong X."/>
            <person name="Hubert C."/>
        </authorList>
    </citation>
    <scope>NUCLEOTIDE SEQUENCE [LARGE SCALE GENOMIC DNA]</scope>
    <source>
        <strain evidence="10">E29_bin25</strain>
    </source>
</reference>
<comment type="similarity">
    <text evidence="7 8">Belongs to the PINc/VapC protein family.</text>
</comment>
<dbReference type="Gene3D" id="3.40.50.1010">
    <property type="entry name" value="5'-nuclease"/>
    <property type="match status" value="1"/>
</dbReference>
<sequence length="132" mass="15334">MNSEKCLIDTTIWVLYFKGERELEDEIKSLILKERAATCEIVILEVLRGARSQREYSQLHADFAALPAFKITNIIWEKSYRVGFKLRRTGINVPLADILIATVASHYNCLLLHRDKHFPLMKGIMGLREREM</sequence>
<evidence type="ECO:0000256" key="3">
    <source>
        <dbReference type="ARBA" id="ARBA00022722"/>
    </source>
</evidence>
<feature type="binding site" evidence="8">
    <location>
        <position position="97"/>
    </location>
    <ligand>
        <name>Mg(2+)</name>
        <dbReference type="ChEBI" id="CHEBI:18420"/>
    </ligand>
</feature>
<dbReference type="EMBL" id="SOII01000073">
    <property type="protein sequence ID" value="TET85997.1"/>
    <property type="molecule type" value="Genomic_DNA"/>
</dbReference>
<organism evidence="10 11">
    <name type="scientific">Aerophobetes bacterium</name>
    <dbReference type="NCBI Taxonomy" id="2030807"/>
    <lineage>
        <taxon>Bacteria</taxon>
        <taxon>Candidatus Aerophobota</taxon>
    </lineage>
</organism>
<dbReference type="InterPro" id="IPR002716">
    <property type="entry name" value="PIN_dom"/>
</dbReference>
<evidence type="ECO:0000256" key="1">
    <source>
        <dbReference type="ARBA" id="ARBA00001946"/>
    </source>
</evidence>